<feature type="transmembrane region" description="Helical" evidence="1">
    <location>
        <begin position="103"/>
        <end position="122"/>
    </location>
</feature>
<protein>
    <recommendedName>
        <fullName evidence="2">Serine aminopeptidase S33 domain-containing protein</fullName>
    </recommendedName>
</protein>
<feature type="domain" description="Serine aminopeptidase S33" evidence="2">
    <location>
        <begin position="233"/>
        <end position="472"/>
    </location>
</feature>
<evidence type="ECO:0000259" key="2">
    <source>
        <dbReference type="Pfam" id="PF12146"/>
    </source>
</evidence>
<feature type="transmembrane region" description="Helical" evidence="1">
    <location>
        <begin position="618"/>
        <end position="637"/>
    </location>
</feature>
<organism evidence="3 4">
    <name type="scientific">Carya illinoinensis</name>
    <name type="common">Pecan</name>
    <dbReference type="NCBI Taxonomy" id="32201"/>
    <lineage>
        <taxon>Eukaryota</taxon>
        <taxon>Viridiplantae</taxon>
        <taxon>Streptophyta</taxon>
        <taxon>Embryophyta</taxon>
        <taxon>Tracheophyta</taxon>
        <taxon>Spermatophyta</taxon>
        <taxon>Magnoliopsida</taxon>
        <taxon>eudicotyledons</taxon>
        <taxon>Gunneridae</taxon>
        <taxon>Pentapetalae</taxon>
        <taxon>rosids</taxon>
        <taxon>fabids</taxon>
        <taxon>Fagales</taxon>
        <taxon>Juglandaceae</taxon>
        <taxon>Carya</taxon>
    </lineage>
</organism>
<dbReference type="PANTHER" id="PTHR10794:SF63">
    <property type="entry name" value="ALPHA_BETA HYDROLASE 1, ISOFORM A"/>
    <property type="match status" value="1"/>
</dbReference>
<dbReference type="GO" id="GO:0047372">
    <property type="term" value="F:monoacylglycerol lipase activity"/>
    <property type="evidence" value="ECO:0007669"/>
    <property type="project" value="TreeGrafter"/>
</dbReference>
<dbReference type="GO" id="GO:0034338">
    <property type="term" value="F:short-chain carboxylesterase activity"/>
    <property type="evidence" value="ECO:0007669"/>
    <property type="project" value="TreeGrafter"/>
</dbReference>
<evidence type="ECO:0000313" key="3">
    <source>
        <dbReference type="EMBL" id="KAG6675037.1"/>
    </source>
</evidence>
<keyword evidence="1" id="KW-0472">Membrane</keyword>
<keyword evidence="1" id="KW-0812">Transmembrane</keyword>
<dbReference type="FunFam" id="3.40.50.1820:FF:000071">
    <property type="entry name" value="Embryogenesis-associated protein EMB8"/>
    <property type="match status" value="1"/>
</dbReference>
<keyword evidence="1" id="KW-1133">Transmembrane helix</keyword>
<name>A0A922A4W9_CARIL</name>
<evidence type="ECO:0000313" key="4">
    <source>
        <dbReference type="Proteomes" id="UP000811246"/>
    </source>
</evidence>
<proteinExistence type="predicted"/>
<gene>
    <name evidence="3" type="ORF">I3842_15G079400</name>
</gene>
<dbReference type="Proteomes" id="UP000811246">
    <property type="component" value="Chromosome 15"/>
</dbReference>
<dbReference type="InterPro" id="IPR022742">
    <property type="entry name" value="Hydrolase_4"/>
</dbReference>
<reference evidence="3" key="1">
    <citation type="submission" date="2021-01" db="EMBL/GenBank/DDBJ databases">
        <authorList>
            <person name="Lovell J.T."/>
            <person name="Bentley N."/>
            <person name="Bhattarai G."/>
            <person name="Jenkins J.W."/>
            <person name="Sreedasyam A."/>
            <person name="Alarcon Y."/>
            <person name="Bock C."/>
            <person name="Boston L."/>
            <person name="Carlson J."/>
            <person name="Cervantes K."/>
            <person name="Clermont K."/>
            <person name="Krom N."/>
            <person name="Kubenka K."/>
            <person name="Mamidi S."/>
            <person name="Mattison C."/>
            <person name="Monteros M."/>
            <person name="Pisani C."/>
            <person name="Plott C."/>
            <person name="Rajasekar S."/>
            <person name="Rhein H.S."/>
            <person name="Rohla C."/>
            <person name="Song M."/>
            <person name="Hilaire R.S."/>
            <person name="Shu S."/>
            <person name="Wells L."/>
            <person name="Wang X."/>
            <person name="Webber J."/>
            <person name="Heerema R.J."/>
            <person name="Klein P."/>
            <person name="Conner P."/>
            <person name="Grauke L."/>
            <person name="Grimwood J."/>
            <person name="Schmutz J."/>
            <person name="Randall J.J."/>
        </authorList>
    </citation>
    <scope>NUCLEOTIDE SEQUENCE</scope>
    <source>
        <tissue evidence="3">Leaf</tissue>
    </source>
</reference>
<dbReference type="InterPro" id="IPR050960">
    <property type="entry name" value="AB_hydrolase_4_sf"/>
</dbReference>
<dbReference type="AlphaFoldDB" id="A0A922A4W9"/>
<dbReference type="PANTHER" id="PTHR10794">
    <property type="entry name" value="ABHYDROLASE DOMAIN-CONTAINING PROTEIN"/>
    <property type="match status" value="1"/>
</dbReference>
<accession>A0A922A4W9</accession>
<comment type="caution">
    <text evidence="3">The sequence shown here is derived from an EMBL/GenBank/DDBJ whole genome shotgun (WGS) entry which is preliminary data.</text>
</comment>
<sequence length="660" mass="74009">MNRSHEASDSLQILSWNGGGLSNRRTQDYDINALFASRSPPNPPLPNHQRPHNSPLSIPIPTSRIEFLVSISSFMSSLDCCDSAGSWVNPYGLLFNALALIPFWHYLLGFLIVSVLFLYNFLEFHLLEDVFSGFRGSPVSLTYNSCSHIYDSVVSKCRVLRGRYLATPWLSSPHIQTVFLNFQGRPPAFSYRRQLFHATDGGTIALDWLMSRDVSGGALLMDSSISKNDTTPLIVVVPGLTSDSASAYIKHLAFNMAKHGWNVVVSNHRGLGGVSITSDCFYNAGWTEDIRLVINYLHKEYPEAPLFAVGTSIGANVLVKYLGEDGENTPLAGAVALCSPWDLLIGDRFISRRLVQKFYDRALTIGLQGYAQLHQPRYSRLANWEGIKKSRSIRDFDNHATCLVGKFETVDTYYRRCSSTSYVRNVSIPLLCINALDDPVCTREAIPWDECRANKNIVLATIKHGGHLAFFEGITASGLWWVRAVEEFLNVLRSSPYMHVQQKMWSSSPHSSLDSTIDQGPYVNIADGMVAAMCNEQNKDDMVEELPEPPKNSDEEDNKTAFEAKQDEHQTEAKDDVSPDIAEIKNQTTFVQDVKHFDAISPVRRCLDLLSRQNRCSIWLLAYIAIISSWPLVGSALQTVFRKKLRKFSPAALFRTYALK</sequence>
<evidence type="ECO:0000256" key="1">
    <source>
        <dbReference type="SAM" id="Phobius"/>
    </source>
</evidence>
<dbReference type="Pfam" id="PF12146">
    <property type="entry name" value="Hydrolase_4"/>
    <property type="match status" value="1"/>
</dbReference>
<dbReference type="EMBL" id="CM031839">
    <property type="protein sequence ID" value="KAG6675037.1"/>
    <property type="molecule type" value="Genomic_DNA"/>
</dbReference>